<sequence>MNTKVKEVLTSVLERFREGNVPEAVAYSLYPTPDIPSAKWSLINRMLMFFGGTTDARGYRQWQQVNRYVKKGSNALYILVPLIKKVEDSGEEKQTLYGFGCKPVFRVEDTDGESLEYENIELPDLPLIDRARQWGISVRAVPGRYRFNGIYLTDRKEIALATPEEKVFFHELSHAGHEKVKGRLIDGQDALQEIVAEFCAAVLCKLVGKQQSDTLGNSYRYIERYAEKIKLSPYSACLKVISETEKVLNLILNGSAEDKEDTNQIAA</sequence>
<organism evidence="1">
    <name type="scientific">uncultured Desulfobacterium sp</name>
    <dbReference type="NCBI Taxonomy" id="201089"/>
    <lineage>
        <taxon>Bacteria</taxon>
        <taxon>Pseudomonadati</taxon>
        <taxon>Thermodesulfobacteriota</taxon>
        <taxon>Desulfobacteria</taxon>
        <taxon>Desulfobacterales</taxon>
        <taxon>Desulfobacteriaceae</taxon>
        <taxon>Desulfobacterium</taxon>
        <taxon>environmental samples</taxon>
    </lineage>
</organism>
<evidence type="ECO:0000313" key="1">
    <source>
        <dbReference type="EMBL" id="CBX27145.1"/>
    </source>
</evidence>
<accession>E1Y9A1</accession>
<proteinExistence type="predicted"/>
<dbReference type="AlphaFoldDB" id="E1Y9A1"/>
<protein>
    <recommendedName>
        <fullName evidence="2">Antirestriction protein</fullName>
    </recommendedName>
</protein>
<name>E1Y9A1_9BACT</name>
<evidence type="ECO:0008006" key="2">
    <source>
        <dbReference type="Google" id="ProtNLM"/>
    </source>
</evidence>
<dbReference type="EMBL" id="FR695864">
    <property type="protein sequence ID" value="CBX27145.1"/>
    <property type="molecule type" value="Genomic_DNA"/>
</dbReference>
<gene>
    <name evidence="1" type="ORF">N47_A11740</name>
</gene>
<reference evidence="1" key="1">
    <citation type="journal article" date="2011" name="Environ. Microbiol.">
        <title>Genomic insights into the metabolic potential of the polycyclic aromatic hydrocarbon degrading sulfate-reducing Deltaproteobacterium N47.</title>
        <authorList>
            <person name="Bergmann F."/>
            <person name="Selesi D."/>
            <person name="Weinmaier T."/>
            <person name="Tischler P."/>
            <person name="Rattei T."/>
            <person name="Meckenstock R.U."/>
        </authorList>
    </citation>
    <scope>NUCLEOTIDE SEQUENCE</scope>
</reference>